<accession>A0A383BW95</accession>
<reference evidence="2" key="1">
    <citation type="submission" date="2018-05" db="EMBL/GenBank/DDBJ databases">
        <authorList>
            <person name="Lanie J.A."/>
            <person name="Ng W.-L."/>
            <person name="Kazmierczak K.M."/>
            <person name="Andrzejewski T.M."/>
            <person name="Davidsen T.M."/>
            <person name="Wayne K.J."/>
            <person name="Tettelin H."/>
            <person name="Glass J.I."/>
            <person name="Rusch D."/>
            <person name="Podicherti R."/>
            <person name="Tsui H.-C.T."/>
            <person name="Winkler M.E."/>
        </authorList>
    </citation>
    <scope>NUCLEOTIDE SEQUENCE</scope>
</reference>
<dbReference type="EMBL" id="UINC01203774">
    <property type="protein sequence ID" value="SVE24184.1"/>
    <property type="molecule type" value="Genomic_DNA"/>
</dbReference>
<name>A0A383BW95_9ZZZZ</name>
<organism evidence="2">
    <name type="scientific">marine metagenome</name>
    <dbReference type="NCBI Taxonomy" id="408172"/>
    <lineage>
        <taxon>unclassified sequences</taxon>
        <taxon>metagenomes</taxon>
        <taxon>ecological metagenomes</taxon>
    </lineage>
</organism>
<gene>
    <name evidence="2" type="ORF">METZ01_LOCUS477038</name>
</gene>
<dbReference type="InterPro" id="IPR013320">
    <property type="entry name" value="ConA-like_dom_sf"/>
</dbReference>
<dbReference type="SUPFAM" id="SSF49899">
    <property type="entry name" value="Concanavalin A-like lectins/glucanases"/>
    <property type="match status" value="1"/>
</dbReference>
<protein>
    <submittedName>
        <fullName evidence="2">Uncharacterized protein</fullName>
    </submittedName>
</protein>
<evidence type="ECO:0000313" key="2">
    <source>
        <dbReference type="EMBL" id="SVE24184.1"/>
    </source>
</evidence>
<feature type="non-terminal residue" evidence="2">
    <location>
        <position position="135"/>
    </location>
</feature>
<feature type="compositionally biased region" description="Basic and acidic residues" evidence="1">
    <location>
        <begin position="44"/>
        <end position="57"/>
    </location>
</feature>
<sequence>MASKSKEIIGYTDRISAEPGERIPFMVSCESPSYRAEIVRLIHGDPHPDGPGRKEELVDTSVSGNYPGRGQEIHTGSYVVIPSPSPQLRDLSSFTLQAWIYPTLPDRGWQGLLTKWDTSQEIGYGLFIGSEGDIV</sequence>
<feature type="region of interest" description="Disordered" evidence="1">
    <location>
        <begin position="44"/>
        <end position="66"/>
    </location>
</feature>
<proteinExistence type="predicted"/>
<evidence type="ECO:0000256" key="1">
    <source>
        <dbReference type="SAM" id="MobiDB-lite"/>
    </source>
</evidence>
<dbReference type="AlphaFoldDB" id="A0A383BW95"/>